<keyword evidence="3" id="KW-1185">Reference proteome</keyword>
<proteinExistence type="predicted"/>
<dbReference type="AlphaFoldDB" id="A0A848L4R3"/>
<dbReference type="EMBL" id="JABBJJ010000010">
    <property type="protein sequence ID" value="NMO13960.1"/>
    <property type="molecule type" value="Genomic_DNA"/>
</dbReference>
<dbReference type="GO" id="GO:0140359">
    <property type="term" value="F:ABC-type transporter activity"/>
    <property type="evidence" value="ECO:0007669"/>
    <property type="project" value="InterPro"/>
</dbReference>
<feature type="transmembrane region" description="Helical" evidence="1">
    <location>
        <begin position="195"/>
        <end position="212"/>
    </location>
</feature>
<sequence>MTPITLLRQFRAEFVKARGRGLYHGALGVLLVFAILPLPAALAATFDKNLVSWASDLASFPGCLWNTTRLAHMVLPLLVAIVAAGCVGGEYSSGTWKMTLPRTATRASALLAKFLASLVLTLGGLAFALVFTVAMGAVGSVLLGQPFVPEPVGLGAGDVGRILAYFVLDFAFLIILAMFAAVLTRSLIGGAMLGYAAQHLLRMLTFLPGGWLSPMTNLDNLRAHWVPMSHFRVQDVQSALGRAVSWQTSLATVLFFFAAFGLLSAWLFEKRDLASE</sequence>
<name>A0A848L4R3_9BACT</name>
<evidence type="ECO:0000313" key="2">
    <source>
        <dbReference type="EMBL" id="NMO13960.1"/>
    </source>
</evidence>
<dbReference type="PANTHER" id="PTHR37305:SF1">
    <property type="entry name" value="MEMBRANE PROTEIN"/>
    <property type="match status" value="1"/>
</dbReference>
<keyword evidence="1" id="KW-0472">Membrane</keyword>
<gene>
    <name evidence="2" type="ORF">HG543_03685</name>
</gene>
<feature type="transmembrane region" description="Helical" evidence="1">
    <location>
        <begin position="70"/>
        <end position="89"/>
    </location>
</feature>
<evidence type="ECO:0000313" key="3">
    <source>
        <dbReference type="Proteomes" id="UP000518300"/>
    </source>
</evidence>
<dbReference type="GO" id="GO:0005886">
    <property type="term" value="C:plasma membrane"/>
    <property type="evidence" value="ECO:0007669"/>
    <property type="project" value="UniProtKB-SubCell"/>
</dbReference>
<keyword evidence="1" id="KW-0812">Transmembrane</keyword>
<organism evidence="2 3">
    <name type="scientific">Pyxidicoccus fallax</name>
    <dbReference type="NCBI Taxonomy" id="394095"/>
    <lineage>
        <taxon>Bacteria</taxon>
        <taxon>Pseudomonadati</taxon>
        <taxon>Myxococcota</taxon>
        <taxon>Myxococcia</taxon>
        <taxon>Myxococcales</taxon>
        <taxon>Cystobacterineae</taxon>
        <taxon>Myxococcaceae</taxon>
        <taxon>Pyxidicoccus</taxon>
    </lineage>
</organism>
<feature type="transmembrane region" description="Helical" evidence="1">
    <location>
        <begin position="250"/>
        <end position="268"/>
    </location>
</feature>
<feature type="transmembrane region" description="Helical" evidence="1">
    <location>
        <begin position="162"/>
        <end position="183"/>
    </location>
</feature>
<feature type="transmembrane region" description="Helical" evidence="1">
    <location>
        <begin position="21"/>
        <end position="46"/>
    </location>
</feature>
<dbReference type="Pfam" id="PF12730">
    <property type="entry name" value="ABC2_membrane_4"/>
    <property type="match status" value="1"/>
</dbReference>
<accession>A0A848L4R3</accession>
<feature type="transmembrane region" description="Helical" evidence="1">
    <location>
        <begin position="110"/>
        <end position="142"/>
    </location>
</feature>
<dbReference type="RefSeq" id="WP_169343239.1">
    <property type="nucleotide sequence ID" value="NZ_JABBJJ010000010.1"/>
</dbReference>
<comment type="caution">
    <text evidence="2">The sequence shown here is derived from an EMBL/GenBank/DDBJ whole genome shotgun (WGS) entry which is preliminary data.</text>
</comment>
<keyword evidence="1" id="KW-1133">Transmembrane helix</keyword>
<reference evidence="2 3" key="1">
    <citation type="submission" date="2020-04" db="EMBL/GenBank/DDBJ databases">
        <title>Draft genome of Pyxidicoccus fallax type strain.</title>
        <authorList>
            <person name="Whitworth D.E."/>
        </authorList>
    </citation>
    <scope>NUCLEOTIDE SEQUENCE [LARGE SCALE GENOMIC DNA]</scope>
    <source>
        <strain evidence="2 3">DSM 14698</strain>
    </source>
</reference>
<dbReference type="Proteomes" id="UP000518300">
    <property type="component" value="Unassembled WGS sequence"/>
</dbReference>
<evidence type="ECO:0000256" key="1">
    <source>
        <dbReference type="SAM" id="Phobius"/>
    </source>
</evidence>
<dbReference type="PANTHER" id="PTHR37305">
    <property type="entry name" value="INTEGRAL MEMBRANE PROTEIN-RELATED"/>
    <property type="match status" value="1"/>
</dbReference>
<protein>
    <submittedName>
        <fullName evidence="2">ABC transporter permease subunit</fullName>
    </submittedName>
</protein>